<dbReference type="PANTHER" id="PTHR28434:SF1">
    <property type="entry name" value="PROTEIN C3ORF33"/>
    <property type="match status" value="1"/>
</dbReference>
<dbReference type="InterPro" id="IPR042421">
    <property type="entry name" value="C3orf33-like"/>
</dbReference>
<reference evidence="2 3" key="1">
    <citation type="submission" date="2019-06" db="EMBL/GenBank/DDBJ databases">
        <title>Genomics analysis of Aphanomyces spp. identifies a new class of oomycete effector associated with host adaptation.</title>
        <authorList>
            <person name="Gaulin E."/>
        </authorList>
    </citation>
    <scope>NUCLEOTIDE SEQUENCE [LARGE SCALE GENOMIC DNA]</scope>
    <source>
        <strain evidence="2 3">E</strain>
    </source>
</reference>
<dbReference type="AlphaFoldDB" id="A0A6A5A3G3"/>
<feature type="region of interest" description="Disordered" evidence="1">
    <location>
        <begin position="1"/>
        <end position="32"/>
    </location>
</feature>
<dbReference type="VEuPathDB" id="FungiDB:H257_08386"/>
<evidence type="ECO:0000313" key="2">
    <source>
        <dbReference type="EMBL" id="KAF0721545.1"/>
    </source>
</evidence>
<evidence type="ECO:0000313" key="3">
    <source>
        <dbReference type="Proteomes" id="UP000469452"/>
    </source>
</evidence>
<gene>
    <name evidence="2" type="ORF">AaE_010039</name>
</gene>
<protein>
    <submittedName>
        <fullName evidence="2">Uncharacterized protein</fullName>
    </submittedName>
</protein>
<dbReference type="Proteomes" id="UP000469452">
    <property type="component" value="Unassembled WGS sequence"/>
</dbReference>
<dbReference type="PANTHER" id="PTHR28434">
    <property type="entry name" value="PROTEIN C3ORF33"/>
    <property type="match status" value="1"/>
</dbReference>
<comment type="caution">
    <text evidence="2">The sequence shown here is derived from an EMBL/GenBank/DDBJ whole genome shotgun (WGS) entry which is preliminary data.</text>
</comment>
<proteinExistence type="predicted"/>
<sequence>MGEEAVDTTIATTSPPQPTVEDLSSKAGDARAPMDQSTDLFRRRAGDLLSSLSSTLDDNVMLFRWGCMATMVRCLLVGCAYISIRSSGLLTRYTSLEALPVGVPVVGRVLGQHAADPSTLYVYHTPWVRRVLLKETLPRGMDVSGHLTDTSSVIAVRPFGVDMQDEAKRWLYSDFVAARRYVTIELLYRPPPPLSSSSATDYPPAVVPPTPTLAVGACSISTPKNLFFRQDMAEFAVARGIAVCRPEPDVDVVKPNMSRRSIKRLERRTKRLASRQEYAQTMRYGVWKEWAEPEVAQRMVSAGKRASTAAMQRIFGTWWTKY</sequence>
<name>A0A6A5A3G3_APHAT</name>
<dbReference type="EMBL" id="VJMI01016007">
    <property type="protein sequence ID" value="KAF0721545.1"/>
    <property type="molecule type" value="Genomic_DNA"/>
</dbReference>
<evidence type="ECO:0000256" key="1">
    <source>
        <dbReference type="SAM" id="MobiDB-lite"/>
    </source>
</evidence>
<organism evidence="2 3">
    <name type="scientific">Aphanomyces astaci</name>
    <name type="common">Crayfish plague agent</name>
    <dbReference type="NCBI Taxonomy" id="112090"/>
    <lineage>
        <taxon>Eukaryota</taxon>
        <taxon>Sar</taxon>
        <taxon>Stramenopiles</taxon>
        <taxon>Oomycota</taxon>
        <taxon>Saprolegniomycetes</taxon>
        <taxon>Saprolegniales</taxon>
        <taxon>Verrucalvaceae</taxon>
        <taxon>Aphanomyces</taxon>
    </lineage>
</organism>
<accession>A0A6A5A3G3</accession>